<feature type="domain" description="DinB-like" evidence="1">
    <location>
        <begin position="28"/>
        <end position="164"/>
    </location>
</feature>
<dbReference type="Proteomes" id="UP000297407">
    <property type="component" value="Unassembled WGS sequence"/>
</dbReference>
<evidence type="ECO:0000313" key="3">
    <source>
        <dbReference type="Proteomes" id="UP000297407"/>
    </source>
</evidence>
<dbReference type="EMBL" id="SRLH01000001">
    <property type="protein sequence ID" value="TGD59611.1"/>
    <property type="molecule type" value="Genomic_DNA"/>
</dbReference>
<name>A0A4Z0LCK5_9FLAO</name>
<gene>
    <name evidence="2" type="ORF">E4635_01380</name>
</gene>
<accession>A0A4Z0LCK5</accession>
<comment type="caution">
    <text evidence="2">The sequence shown here is derived from an EMBL/GenBank/DDBJ whole genome shotgun (WGS) entry which is preliminary data.</text>
</comment>
<dbReference type="InterPro" id="IPR034660">
    <property type="entry name" value="DinB/YfiT-like"/>
</dbReference>
<evidence type="ECO:0000313" key="2">
    <source>
        <dbReference type="EMBL" id="TGD59611.1"/>
    </source>
</evidence>
<protein>
    <submittedName>
        <fullName evidence="2">DinB family protein</fullName>
    </submittedName>
</protein>
<dbReference type="Pfam" id="PF12867">
    <property type="entry name" value="DinB_2"/>
    <property type="match status" value="1"/>
</dbReference>
<dbReference type="RefSeq" id="WP_135524818.1">
    <property type="nucleotide sequence ID" value="NZ_SRLH01000001.1"/>
</dbReference>
<dbReference type="Gene3D" id="1.20.120.450">
    <property type="entry name" value="dinb family like domain"/>
    <property type="match status" value="1"/>
</dbReference>
<keyword evidence="3" id="KW-1185">Reference proteome</keyword>
<sequence>MKNLLETDYAPYYSLYIDQVEEEDCIEALEENMTDFVQFIEDIPSEKHEYRYQPEKWSIKEIVQHIIDAERIFAYRALRFARFDKTPVPGFEENDYVPVSESDKREMSDLLQEFLLVRKSTIKLFESFSEGMLSNKGTASGHEIKVLALGFIISGHAIHHQKVIRERYLK</sequence>
<evidence type="ECO:0000259" key="1">
    <source>
        <dbReference type="Pfam" id="PF12867"/>
    </source>
</evidence>
<reference evidence="2 3" key="1">
    <citation type="submission" date="2019-04" db="EMBL/GenBank/DDBJ databases">
        <title>Flavobacterium sp. strain DS2-A Genome sequencing and assembly.</title>
        <authorList>
            <person name="Kim I."/>
        </authorList>
    </citation>
    <scope>NUCLEOTIDE SEQUENCE [LARGE SCALE GENOMIC DNA]</scope>
    <source>
        <strain evidence="2 3">DS2-A</strain>
    </source>
</reference>
<dbReference type="OrthoDB" id="9793216at2"/>
<proteinExistence type="predicted"/>
<organism evidence="2 3">
    <name type="scientific">Flavobacterium humi</name>
    <dbReference type="NCBI Taxonomy" id="2562683"/>
    <lineage>
        <taxon>Bacteria</taxon>
        <taxon>Pseudomonadati</taxon>
        <taxon>Bacteroidota</taxon>
        <taxon>Flavobacteriia</taxon>
        <taxon>Flavobacteriales</taxon>
        <taxon>Flavobacteriaceae</taxon>
        <taxon>Flavobacterium</taxon>
    </lineage>
</organism>
<dbReference type="InterPro" id="IPR024775">
    <property type="entry name" value="DinB-like"/>
</dbReference>
<dbReference type="SUPFAM" id="SSF109854">
    <property type="entry name" value="DinB/YfiT-like putative metalloenzymes"/>
    <property type="match status" value="1"/>
</dbReference>
<dbReference type="AlphaFoldDB" id="A0A4Z0LCK5"/>